<accession>A0AA35WA79</accession>
<dbReference type="SUPFAM" id="SSF54814">
    <property type="entry name" value="Prokaryotic type KH domain (KH-domain type II)"/>
    <property type="match status" value="1"/>
</dbReference>
<dbReference type="GO" id="GO:0006412">
    <property type="term" value="P:translation"/>
    <property type="evidence" value="ECO:0007669"/>
    <property type="project" value="InterPro"/>
</dbReference>
<evidence type="ECO:0000256" key="1">
    <source>
        <dbReference type="ARBA" id="ARBA00010761"/>
    </source>
</evidence>
<comment type="caution">
    <text evidence="11">The sequence shown here is derived from an EMBL/GenBank/DDBJ whole genome shotgun (WGS) entry which is preliminary data.</text>
</comment>
<sequence>MGHKTHPYGFRLGIIKDWKTHWYANNATGYRTLVLEDLKLRNTVHAEYRGFSDAGISRVEIDRGAQDTVINIHSARPGILIGRDGERVKNLRSKLEGITRRRVQLNIVEIEQPELDPYLVGRNIADQLQRRVAYRRAMRQAAQRAMQAGAQGIKIITKGRISGAEIARVEKLMMGRVPLHTLRADIDYSLAEAATAMGRIGIKVWIYKGEILPPAPEIVEELETIEVRVESGPDDEDLTEAIADDVIGGVAIRGAFDVAT</sequence>
<evidence type="ECO:0000313" key="12">
    <source>
        <dbReference type="Proteomes" id="UP001174909"/>
    </source>
</evidence>
<dbReference type="CDD" id="cd02412">
    <property type="entry name" value="KH-II_30S_S3"/>
    <property type="match status" value="1"/>
</dbReference>
<gene>
    <name evidence="11" type="ORF">GBAR_LOCUS8356</name>
</gene>
<evidence type="ECO:0000256" key="6">
    <source>
        <dbReference type="ARBA" id="ARBA00035154"/>
    </source>
</evidence>
<dbReference type="InterPro" id="IPR004044">
    <property type="entry name" value="KH_dom_type_2"/>
</dbReference>
<dbReference type="Proteomes" id="UP001174909">
    <property type="component" value="Unassembled WGS sequence"/>
</dbReference>
<organism evidence="11 12">
    <name type="scientific">Geodia barretti</name>
    <name type="common">Barrett's horny sponge</name>
    <dbReference type="NCBI Taxonomy" id="519541"/>
    <lineage>
        <taxon>Eukaryota</taxon>
        <taxon>Metazoa</taxon>
        <taxon>Porifera</taxon>
        <taxon>Demospongiae</taxon>
        <taxon>Heteroscleromorpha</taxon>
        <taxon>Tetractinellida</taxon>
        <taxon>Astrophorina</taxon>
        <taxon>Geodiidae</taxon>
        <taxon>Geodia</taxon>
    </lineage>
</organism>
<evidence type="ECO:0000256" key="2">
    <source>
        <dbReference type="ARBA" id="ARBA00022730"/>
    </source>
</evidence>
<dbReference type="EMBL" id="CASHTH010001238">
    <property type="protein sequence ID" value="CAI8013104.1"/>
    <property type="molecule type" value="Genomic_DNA"/>
</dbReference>
<evidence type="ECO:0000256" key="9">
    <source>
        <dbReference type="RuleBase" id="RU003624"/>
    </source>
</evidence>
<keyword evidence="3 8" id="KW-0694">RNA-binding</keyword>
<dbReference type="InterPro" id="IPR036419">
    <property type="entry name" value="Ribosomal_S3_C_sf"/>
</dbReference>
<dbReference type="Gene3D" id="3.30.300.20">
    <property type="match status" value="1"/>
</dbReference>
<dbReference type="Gene3D" id="3.30.1140.32">
    <property type="entry name" value="Ribosomal protein S3, C-terminal domain"/>
    <property type="match status" value="1"/>
</dbReference>
<dbReference type="PANTHER" id="PTHR11760:SF19">
    <property type="entry name" value="SMALL RIBOSOMAL SUBUNIT PROTEIN US3C"/>
    <property type="match status" value="1"/>
</dbReference>
<dbReference type="InterPro" id="IPR009019">
    <property type="entry name" value="KH_sf_prok-type"/>
</dbReference>
<dbReference type="NCBIfam" id="TIGR01009">
    <property type="entry name" value="rpsC_bact"/>
    <property type="match status" value="1"/>
</dbReference>
<dbReference type="GO" id="GO:0019843">
    <property type="term" value="F:rRNA binding"/>
    <property type="evidence" value="ECO:0007669"/>
    <property type="project" value="UniProtKB-KW"/>
</dbReference>
<name>A0AA35WA79_GEOBA</name>
<dbReference type="GO" id="GO:0022627">
    <property type="term" value="C:cytosolic small ribosomal subunit"/>
    <property type="evidence" value="ECO:0007669"/>
    <property type="project" value="TreeGrafter"/>
</dbReference>
<dbReference type="HAMAP" id="MF_01309_B">
    <property type="entry name" value="Ribosomal_uS3_B"/>
    <property type="match status" value="1"/>
</dbReference>
<dbReference type="InterPro" id="IPR018280">
    <property type="entry name" value="Ribosomal_uS3_CS"/>
</dbReference>
<dbReference type="InterPro" id="IPR057258">
    <property type="entry name" value="Ribosomal_uS3"/>
</dbReference>
<evidence type="ECO:0000313" key="11">
    <source>
        <dbReference type="EMBL" id="CAI8013104.1"/>
    </source>
</evidence>
<dbReference type="PROSITE" id="PS50823">
    <property type="entry name" value="KH_TYPE_2"/>
    <property type="match status" value="1"/>
</dbReference>
<dbReference type="InterPro" id="IPR005704">
    <property type="entry name" value="Ribosomal_uS3_bac-typ"/>
</dbReference>
<reference evidence="11" key="1">
    <citation type="submission" date="2023-03" db="EMBL/GenBank/DDBJ databases">
        <authorList>
            <person name="Steffen K."/>
            <person name="Cardenas P."/>
        </authorList>
    </citation>
    <scope>NUCLEOTIDE SEQUENCE</scope>
</reference>
<evidence type="ECO:0000256" key="3">
    <source>
        <dbReference type="ARBA" id="ARBA00022884"/>
    </source>
</evidence>
<dbReference type="InterPro" id="IPR004087">
    <property type="entry name" value="KH_dom"/>
</dbReference>
<proteinExistence type="inferred from homology"/>
<dbReference type="PROSITE" id="PS00548">
    <property type="entry name" value="RIBOSOMAL_S3"/>
    <property type="match status" value="1"/>
</dbReference>
<evidence type="ECO:0000256" key="8">
    <source>
        <dbReference type="PROSITE-ProRule" id="PRU00118"/>
    </source>
</evidence>
<dbReference type="Pfam" id="PF07650">
    <property type="entry name" value="KH_2"/>
    <property type="match status" value="1"/>
</dbReference>
<dbReference type="GO" id="GO:0003735">
    <property type="term" value="F:structural constituent of ribosome"/>
    <property type="evidence" value="ECO:0007669"/>
    <property type="project" value="InterPro"/>
</dbReference>
<evidence type="ECO:0000256" key="5">
    <source>
        <dbReference type="ARBA" id="ARBA00023274"/>
    </source>
</evidence>
<comment type="similarity">
    <text evidence="1 9">Belongs to the universal ribosomal protein uS3 family.</text>
</comment>
<keyword evidence="5 9" id="KW-0687">Ribonucleoprotein</keyword>
<dbReference type="SMART" id="SM00322">
    <property type="entry name" value="KH"/>
    <property type="match status" value="1"/>
</dbReference>
<protein>
    <recommendedName>
        <fullName evidence="6">Small ribosomal subunit protein uS3c</fullName>
    </recommendedName>
    <alternativeName>
        <fullName evidence="7">30S ribosomal protein S3, chloroplastic</fullName>
    </alternativeName>
</protein>
<dbReference type="InterPro" id="IPR001351">
    <property type="entry name" value="Ribosomal_uS3_C"/>
</dbReference>
<dbReference type="InterPro" id="IPR015946">
    <property type="entry name" value="KH_dom-like_a/b"/>
</dbReference>
<feature type="domain" description="KH type-2" evidence="10">
    <location>
        <begin position="51"/>
        <end position="111"/>
    </location>
</feature>
<dbReference type="AlphaFoldDB" id="A0AA35WA79"/>
<dbReference type="SUPFAM" id="SSF54821">
    <property type="entry name" value="Ribosomal protein S3 C-terminal domain"/>
    <property type="match status" value="1"/>
</dbReference>
<evidence type="ECO:0000259" key="10">
    <source>
        <dbReference type="PROSITE" id="PS50823"/>
    </source>
</evidence>
<evidence type="ECO:0000256" key="4">
    <source>
        <dbReference type="ARBA" id="ARBA00022980"/>
    </source>
</evidence>
<evidence type="ECO:0000256" key="7">
    <source>
        <dbReference type="ARBA" id="ARBA00035473"/>
    </source>
</evidence>
<keyword evidence="2" id="KW-0699">rRNA-binding</keyword>
<keyword evidence="12" id="KW-1185">Reference proteome</keyword>
<dbReference type="PANTHER" id="PTHR11760">
    <property type="entry name" value="30S/40S RIBOSOMAL PROTEIN S3"/>
    <property type="match status" value="1"/>
</dbReference>
<dbReference type="Pfam" id="PF00189">
    <property type="entry name" value="Ribosomal_S3_C"/>
    <property type="match status" value="1"/>
</dbReference>
<dbReference type="FunFam" id="3.30.300.20:FF:000001">
    <property type="entry name" value="30S ribosomal protein S3"/>
    <property type="match status" value="1"/>
</dbReference>
<keyword evidence="4 9" id="KW-0689">Ribosomal protein</keyword>